<feature type="region of interest" description="Disordered" evidence="1">
    <location>
        <begin position="21"/>
        <end position="93"/>
    </location>
</feature>
<feature type="compositionally biased region" description="Polar residues" evidence="1">
    <location>
        <begin position="73"/>
        <end position="82"/>
    </location>
</feature>
<feature type="chain" id="PRO_5040824846" evidence="2">
    <location>
        <begin position="24"/>
        <end position="243"/>
    </location>
</feature>
<feature type="region of interest" description="Disordered" evidence="1">
    <location>
        <begin position="182"/>
        <end position="243"/>
    </location>
</feature>
<keyword evidence="5" id="KW-1185">Reference proteome</keyword>
<feature type="compositionally biased region" description="Low complexity" evidence="1">
    <location>
        <begin position="50"/>
        <end position="66"/>
    </location>
</feature>
<evidence type="ECO:0000256" key="1">
    <source>
        <dbReference type="SAM" id="MobiDB-lite"/>
    </source>
</evidence>
<feature type="compositionally biased region" description="Pro residues" evidence="1">
    <location>
        <begin position="233"/>
        <end position="243"/>
    </location>
</feature>
<evidence type="ECO:0000256" key="2">
    <source>
        <dbReference type="SAM" id="SignalP"/>
    </source>
</evidence>
<accession>A0A9X1IFI3</accession>
<dbReference type="PANTHER" id="PTHR36505:SF1">
    <property type="entry name" value="BLR1072 PROTEIN"/>
    <property type="match status" value="1"/>
</dbReference>
<comment type="caution">
    <text evidence="4">The sequence shown here is derived from an EMBL/GenBank/DDBJ whole genome shotgun (WGS) entry which is preliminary data.</text>
</comment>
<feature type="compositionally biased region" description="Low complexity" evidence="1">
    <location>
        <begin position="83"/>
        <end position="93"/>
    </location>
</feature>
<proteinExistence type="predicted"/>
<protein>
    <submittedName>
        <fullName evidence="4">PRC-barrel domain-containing protein</fullName>
    </submittedName>
</protein>
<evidence type="ECO:0000259" key="3">
    <source>
        <dbReference type="Pfam" id="PF05239"/>
    </source>
</evidence>
<dbReference type="PANTHER" id="PTHR36505">
    <property type="entry name" value="BLR1072 PROTEIN"/>
    <property type="match status" value="1"/>
</dbReference>
<dbReference type="Gene3D" id="2.30.30.240">
    <property type="entry name" value="PRC-barrel domain"/>
    <property type="match status" value="1"/>
</dbReference>
<sequence length="243" mass="24674">MKSRLSLTLLTTAAVLATGPVLAQQRDGTPGNPPSTETGRAVDRAQGQVPRPDGTPGNPPGTAAGRAVDRTLDTNISGANPQGTAGPAGTAAAGATAGTTAADTTVMRDGLRASKLVGSNVYNEENESIGEIDDLLIARQGGGQPVAVLSVGGFLGIGAKRVAIPFERLQYNAERDRWTLPGATKDSLRERPSFAYSDDRRGGPRDTATGAPDDTARRGTMGGGPATTDRPAAAPPATPAPAR</sequence>
<name>A0A9X1IFI3_9PROT</name>
<dbReference type="EMBL" id="JAJAQI010000018">
    <property type="protein sequence ID" value="MCB4822768.1"/>
    <property type="molecule type" value="Genomic_DNA"/>
</dbReference>
<evidence type="ECO:0000313" key="5">
    <source>
        <dbReference type="Proteomes" id="UP001139311"/>
    </source>
</evidence>
<gene>
    <name evidence="4" type="ORF">LHA35_13605</name>
</gene>
<evidence type="ECO:0000313" key="4">
    <source>
        <dbReference type="EMBL" id="MCB4822768.1"/>
    </source>
</evidence>
<feature type="compositionally biased region" description="Basic and acidic residues" evidence="1">
    <location>
        <begin position="186"/>
        <end position="204"/>
    </location>
</feature>
<dbReference type="Pfam" id="PF05239">
    <property type="entry name" value="PRC"/>
    <property type="match status" value="1"/>
</dbReference>
<feature type="signal peptide" evidence="2">
    <location>
        <begin position="1"/>
        <end position="23"/>
    </location>
</feature>
<dbReference type="Proteomes" id="UP001139311">
    <property type="component" value="Unassembled WGS sequence"/>
</dbReference>
<feature type="domain" description="PRC-barrel" evidence="3">
    <location>
        <begin position="110"/>
        <end position="179"/>
    </location>
</feature>
<reference evidence="4" key="1">
    <citation type="submission" date="2021-10" db="EMBL/GenBank/DDBJ databases">
        <title>Roseicella aerolatum sp. nov., isolated from aerosols of e-waste dismantling site.</title>
        <authorList>
            <person name="Qin T."/>
        </authorList>
    </citation>
    <scope>NUCLEOTIDE SEQUENCE</scope>
    <source>
        <strain evidence="4">GB24</strain>
    </source>
</reference>
<dbReference type="InterPro" id="IPR027275">
    <property type="entry name" value="PRC-brl_dom"/>
</dbReference>
<dbReference type="RefSeq" id="WP_226608817.1">
    <property type="nucleotide sequence ID" value="NZ_JAJAQI010000018.1"/>
</dbReference>
<dbReference type="SUPFAM" id="SSF50346">
    <property type="entry name" value="PRC-barrel domain"/>
    <property type="match status" value="1"/>
</dbReference>
<keyword evidence="2" id="KW-0732">Signal</keyword>
<dbReference type="InterPro" id="IPR011033">
    <property type="entry name" value="PRC_barrel-like_sf"/>
</dbReference>
<organism evidence="4 5">
    <name type="scientific">Roseicella aerolata</name>
    <dbReference type="NCBI Taxonomy" id="2883479"/>
    <lineage>
        <taxon>Bacteria</taxon>
        <taxon>Pseudomonadati</taxon>
        <taxon>Pseudomonadota</taxon>
        <taxon>Alphaproteobacteria</taxon>
        <taxon>Acetobacterales</taxon>
        <taxon>Roseomonadaceae</taxon>
        <taxon>Roseicella</taxon>
    </lineage>
</organism>
<dbReference type="AlphaFoldDB" id="A0A9X1IFI3"/>